<comment type="caution">
    <text evidence="2">The sequence shown here is derived from an EMBL/GenBank/DDBJ whole genome shotgun (WGS) entry which is preliminary data.</text>
</comment>
<dbReference type="AlphaFoldDB" id="A0A6G0HEQ7"/>
<evidence type="ECO:0000313" key="2">
    <source>
        <dbReference type="EMBL" id="KAE8277683.1"/>
    </source>
</evidence>
<dbReference type="EMBL" id="REGW02000277">
    <property type="protein sequence ID" value="KAE8277683.1"/>
    <property type="molecule type" value="Genomic_DNA"/>
</dbReference>
<proteinExistence type="predicted"/>
<organism evidence="2 3">
    <name type="scientific">Larimichthys crocea</name>
    <name type="common">Large yellow croaker</name>
    <name type="synonym">Pseudosciaena crocea</name>
    <dbReference type="NCBI Taxonomy" id="215358"/>
    <lineage>
        <taxon>Eukaryota</taxon>
        <taxon>Metazoa</taxon>
        <taxon>Chordata</taxon>
        <taxon>Craniata</taxon>
        <taxon>Vertebrata</taxon>
        <taxon>Euteleostomi</taxon>
        <taxon>Actinopterygii</taxon>
        <taxon>Neopterygii</taxon>
        <taxon>Teleostei</taxon>
        <taxon>Neoteleostei</taxon>
        <taxon>Acanthomorphata</taxon>
        <taxon>Eupercaria</taxon>
        <taxon>Sciaenidae</taxon>
        <taxon>Larimichthys</taxon>
    </lineage>
</organism>
<sequence length="400" mass="45979">MSLSPVMILGVKHPICREEIEEISKKWKKRTKGLDSCWPEGGTFDVNVCEAMEVRIKDYKPKDKSKKRQQKREIELGIVKLFRDEGNQYRSADESRCVTKETGIYPMISGAVEIDEALEAGRMPIPKSCSTLKKNVNFRKSQVLDCYAERNQPCKEEGESYWLDSGRVEPGREMERIRIQELEEEIDSNYNSCLGGGSGEADVHELGERLVFEEQAGPSRERQEVLGGQYPILIKGKQSRYIPWQTLDFAGLTSKLPDMHKGASKWIKVFEEETTGRTLSIGDIKAVWARTIGIPAMENILRSNGNAWMIDPNADGTEFNLSRTALWASLRREYPIQVDFRALKSEPLTDTENPTAYISRQSKRWKQETEEDPENSLRLMVDLKMWWGWHQKLTENFVTM</sequence>
<name>A0A6G0HEQ7_LARCR</name>
<dbReference type="Proteomes" id="UP000424527">
    <property type="component" value="Unassembled WGS sequence"/>
</dbReference>
<accession>A0A6G0HEQ7</accession>
<feature type="region of interest" description="Disordered" evidence="1">
    <location>
        <begin position="351"/>
        <end position="371"/>
    </location>
</feature>
<protein>
    <submittedName>
        <fullName evidence="2">Uncharacterized protein</fullName>
    </submittedName>
</protein>
<feature type="compositionally biased region" description="Polar residues" evidence="1">
    <location>
        <begin position="351"/>
        <end position="360"/>
    </location>
</feature>
<keyword evidence="3" id="KW-1185">Reference proteome</keyword>
<evidence type="ECO:0000256" key="1">
    <source>
        <dbReference type="SAM" id="MobiDB-lite"/>
    </source>
</evidence>
<gene>
    <name evidence="2" type="ORF">D5F01_LYC24310</name>
</gene>
<evidence type="ECO:0000313" key="3">
    <source>
        <dbReference type="Proteomes" id="UP000424527"/>
    </source>
</evidence>
<reference evidence="2 3" key="1">
    <citation type="submission" date="2019-07" db="EMBL/GenBank/DDBJ databases">
        <title>Chromosome genome assembly for large yellow croaker.</title>
        <authorList>
            <person name="Xiao S."/>
        </authorList>
    </citation>
    <scope>NUCLEOTIDE SEQUENCE [LARGE SCALE GENOMIC DNA]</scope>
    <source>
        <strain evidence="2">JMULYC20181020</strain>
        <tissue evidence="2">Muscle</tissue>
    </source>
</reference>